<evidence type="ECO:0000256" key="7">
    <source>
        <dbReference type="ARBA" id="ARBA00022737"/>
    </source>
</evidence>
<dbReference type="OrthoDB" id="733404at2"/>
<evidence type="ECO:0000256" key="5">
    <source>
        <dbReference type="ARBA" id="ARBA00022670"/>
    </source>
</evidence>
<accession>A0A0J6TAK3</accession>
<dbReference type="GO" id="GO:0008270">
    <property type="term" value="F:zinc ion binding"/>
    <property type="evidence" value="ECO:0007669"/>
    <property type="project" value="InterPro"/>
</dbReference>
<evidence type="ECO:0000256" key="1">
    <source>
        <dbReference type="ARBA" id="ARBA00001913"/>
    </source>
</evidence>
<dbReference type="Proteomes" id="UP000036449">
    <property type="component" value="Unassembled WGS sequence"/>
</dbReference>
<comment type="caution">
    <text evidence="11">The sequence shown here is derived from an EMBL/GenBank/DDBJ whole genome shotgun (WGS) entry which is preliminary data.</text>
</comment>
<dbReference type="SUPFAM" id="SSF55486">
    <property type="entry name" value="Metalloproteases ('zincins'), catalytic domain"/>
    <property type="match status" value="1"/>
</dbReference>
<evidence type="ECO:0000256" key="8">
    <source>
        <dbReference type="ARBA" id="ARBA00022801"/>
    </source>
</evidence>
<dbReference type="InterPro" id="IPR038255">
    <property type="entry name" value="PBS_linker_sf"/>
</dbReference>
<dbReference type="Pfam" id="PF08548">
    <property type="entry name" value="Peptidase_M10_C"/>
    <property type="match status" value="1"/>
</dbReference>
<feature type="domain" description="Peptidase metallopeptidase" evidence="10">
    <location>
        <begin position="29"/>
        <end position="203"/>
    </location>
</feature>
<dbReference type="Pfam" id="PF13946">
    <property type="entry name" value="DUF4214"/>
    <property type="match status" value="2"/>
</dbReference>
<keyword evidence="4" id="KW-0964">Secreted</keyword>
<dbReference type="EMBL" id="LABZ01000060">
    <property type="protein sequence ID" value="KMO42904.1"/>
    <property type="molecule type" value="Genomic_DNA"/>
</dbReference>
<dbReference type="Gene3D" id="1.10.3130.20">
    <property type="entry name" value="Phycobilisome linker domain"/>
    <property type="match status" value="1"/>
</dbReference>
<dbReference type="GO" id="GO:0031012">
    <property type="term" value="C:extracellular matrix"/>
    <property type="evidence" value="ECO:0007669"/>
    <property type="project" value="InterPro"/>
</dbReference>
<dbReference type="PRINTS" id="PR00313">
    <property type="entry name" value="CABNDNGRPT"/>
</dbReference>
<dbReference type="InterPro" id="IPR025282">
    <property type="entry name" value="DUF4214"/>
</dbReference>
<dbReference type="AlphaFoldDB" id="A0A0J6TAK3"/>
<dbReference type="InterPro" id="IPR001343">
    <property type="entry name" value="Hemolysn_Ca-bd"/>
</dbReference>
<dbReference type="InterPro" id="IPR011049">
    <property type="entry name" value="Serralysin-like_metalloprot_C"/>
</dbReference>
<evidence type="ECO:0000256" key="2">
    <source>
        <dbReference type="ARBA" id="ARBA00004613"/>
    </source>
</evidence>
<keyword evidence="8" id="KW-0378">Hydrolase</keyword>
<dbReference type="RefSeq" id="WP_048450696.1">
    <property type="nucleotide sequence ID" value="NZ_LABZ01000060.1"/>
</dbReference>
<dbReference type="PATRIC" id="fig|1187852.3.peg.5794"/>
<name>A0A0J6TAK3_9HYPH</name>
<dbReference type="SMART" id="SM00235">
    <property type="entry name" value="ZnMc"/>
    <property type="match status" value="1"/>
</dbReference>
<dbReference type="InterPro" id="IPR018511">
    <property type="entry name" value="Hemolysin-typ_Ca-bd_CS"/>
</dbReference>
<dbReference type="GO" id="GO:0005509">
    <property type="term" value="F:calcium ion binding"/>
    <property type="evidence" value="ECO:0007669"/>
    <property type="project" value="InterPro"/>
</dbReference>
<evidence type="ECO:0000256" key="4">
    <source>
        <dbReference type="ARBA" id="ARBA00022525"/>
    </source>
</evidence>
<comment type="similarity">
    <text evidence="3">Belongs to the peptidase M10B family.</text>
</comment>
<dbReference type="PROSITE" id="PS00330">
    <property type="entry name" value="HEMOLYSIN_CALCIUM"/>
    <property type="match status" value="1"/>
</dbReference>
<keyword evidence="9" id="KW-0862">Zinc</keyword>
<dbReference type="SUPFAM" id="SSF51120">
    <property type="entry name" value="beta-Roll"/>
    <property type="match status" value="1"/>
</dbReference>
<evidence type="ECO:0000313" key="12">
    <source>
        <dbReference type="Proteomes" id="UP000036449"/>
    </source>
</evidence>
<dbReference type="Gene3D" id="3.40.390.10">
    <property type="entry name" value="Collagenase (Catalytic Domain)"/>
    <property type="match status" value="1"/>
</dbReference>
<comment type="subcellular location">
    <subcellularLocation>
        <location evidence="2">Secreted</location>
    </subcellularLocation>
</comment>
<evidence type="ECO:0000256" key="9">
    <source>
        <dbReference type="ARBA" id="ARBA00022833"/>
    </source>
</evidence>
<proteinExistence type="inferred from homology"/>
<dbReference type="InterPro" id="IPR006026">
    <property type="entry name" value="Peptidase_Metallo"/>
</dbReference>
<keyword evidence="5" id="KW-0645">Protease</keyword>
<reference evidence="11 12" key="1">
    <citation type="submission" date="2015-03" db="EMBL/GenBank/DDBJ databases">
        <title>Genome sequencing of Methylobacterium tarhaniae DSM 25844.</title>
        <authorList>
            <person name="Chaudhry V."/>
            <person name="Patil P.B."/>
        </authorList>
    </citation>
    <scope>NUCLEOTIDE SEQUENCE [LARGE SCALE GENOMIC DNA]</scope>
    <source>
        <strain evidence="11 12">DSM 25844</strain>
    </source>
</reference>
<dbReference type="Gene3D" id="2.150.10.10">
    <property type="entry name" value="Serralysin-like metalloprotease, C-terminal"/>
    <property type="match status" value="1"/>
</dbReference>
<dbReference type="InterPro" id="IPR024079">
    <property type="entry name" value="MetalloPept_cat_dom_sf"/>
</dbReference>
<dbReference type="InterPro" id="IPR001818">
    <property type="entry name" value="Pept_M10_metallopeptidase"/>
</dbReference>
<protein>
    <recommendedName>
        <fullName evidence="10">Peptidase metallopeptidase domain-containing protein</fullName>
    </recommendedName>
</protein>
<gene>
    <name evidence="11" type="ORF">VQ03_09845</name>
</gene>
<evidence type="ECO:0000256" key="3">
    <source>
        <dbReference type="ARBA" id="ARBA00009490"/>
    </source>
</evidence>
<dbReference type="GO" id="GO:0004222">
    <property type="term" value="F:metalloendopeptidase activity"/>
    <property type="evidence" value="ECO:0007669"/>
    <property type="project" value="InterPro"/>
</dbReference>
<comment type="cofactor">
    <cofactor evidence="1">
        <name>Ca(2+)</name>
        <dbReference type="ChEBI" id="CHEBI:29108"/>
    </cofactor>
</comment>
<dbReference type="GO" id="GO:0006508">
    <property type="term" value="P:proteolysis"/>
    <property type="evidence" value="ECO:0007669"/>
    <property type="project" value="UniProtKB-KW"/>
</dbReference>
<dbReference type="InterPro" id="IPR013858">
    <property type="entry name" value="Peptidase_M10B_C"/>
</dbReference>
<dbReference type="Pfam" id="PF00353">
    <property type="entry name" value="HemolysinCabind"/>
    <property type="match status" value="1"/>
</dbReference>
<evidence type="ECO:0000313" key="11">
    <source>
        <dbReference type="EMBL" id="KMO42904.1"/>
    </source>
</evidence>
<dbReference type="InterPro" id="IPR034033">
    <property type="entry name" value="Serralysin-like"/>
</dbReference>
<keyword evidence="7" id="KW-0677">Repeat</keyword>
<dbReference type="CDD" id="cd04277">
    <property type="entry name" value="ZnMc_serralysin_like"/>
    <property type="match status" value="1"/>
</dbReference>
<organism evidence="11 12">
    <name type="scientific">Methylobacterium tarhaniae</name>
    <dbReference type="NCBI Taxonomy" id="1187852"/>
    <lineage>
        <taxon>Bacteria</taxon>
        <taxon>Pseudomonadati</taxon>
        <taxon>Pseudomonadota</taxon>
        <taxon>Alphaproteobacteria</taxon>
        <taxon>Hyphomicrobiales</taxon>
        <taxon>Methylobacteriaceae</taxon>
        <taxon>Methylobacterium</taxon>
    </lineage>
</organism>
<dbReference type="Pfam" id="PF00413">
    <property type="entry name" value="Peptidase_M10"/>
    <property type="match status" value="1"/>
</dbReference>
<evidence type="ECO:0000259" key="10">
    <source>
        <dbReference type="SMART" id="SM00235"/>
    </source>
</evidence>
<sequence length="736" mass="76357">MALTAVSPESGNEFVDSFINNGRHYVNGEGVTGPFVINYYFGELAGTEIDGRNYGYTWRPIEKAAYRSAVQGWEHVANVTFNEVSAQTDALFVERLENQATAGGTVSASHSLPSANASAQSLGTYNFEAVNIRQWTPDTLEPGGNFYRTFIHETGHGLGLKHPHDSGSGAFSPNYFPGIDPTDTSAERQRSLGVLELNHMFGSVMSYLHGYEFDDQGRIDLQPTRQRPVAEDYFLEHGFAATPMAYDIAAIQYLYGANTTYANGDNVYVLPDSNDPAPFVRGEPNEAGVPESIVYQPDTAFWSCIWDTGGTDEMRYDGNRNAILDLTAATLDQSATGYGVLSYAAFIGGGYTIANGVVIENATGGEGNDLITGNAVANLLVGRGGNDTLVGGAGADRLSGGAGADVYRGTAADLDGDTILEFDKADTVEVQGLVTAASLEGESLSFVVDGVTRRMTINGANAVPVSVTAKADGVSTIRFSSDAASFGDVERDLSGAGGQTYAAYDALFGRDATGLELERGAAAIGGGTSLAALATTLLASPEGQALYGSLDNAAFVNQLYQTGLGRTADPEGAAGWVAFLNGGGSRGDVVAGFAVSAENAAQLAPELAVGVFVPDADAAAVARLYHGLLGRAPDAVGLASWTDYVEGGGSLTSVADAFLISGEYQARSPGLNDSAFVDALYTDALGRAPDTAGAVGWNLALAGGASRADVAIGIAESPEAALHLAGAIEQSYTLAS</sequence>
<keyword evidence="12" id="KW-1185">Reference proteome</keyword>
<dbReference type="GO" id="GO:0005615">
    <property type="term" value="C:extracellular space"/>
    <property type="evidence" value="ECO:0007669"/>
    <property type="project" value="InterPro"/>
</dbReference>
<evidence type="ECO:0000256" key="6">
    <source>
        <dbReference type="ARBA" id="ARBA00022723"/>
    </source>
</evidence>
<keyword evidence="6" id="KW-0479">Metal-binding</keyword>